<accession>A0A087UK40</accession>
<feature type="non-terminal residue" evidence="2">
    <location>
        <position position="146"/>
    </location>
</feature>
<keyword evidence="1" id="KW-0812">Transmembrane</keyword>
<keyword evidence="1" id="KW-1133">Transmembrane helix</keyword>
<evidence type="ECO:0000313" key="2">
    <source>
        <dbReference type="EMBL" id="KFM77729.1"/>
    </source>
</evidence>
<dbReference type="Proteomes" id="UP000054359">
    <property type="component" value="Unassembled WGS sequence"/>
</dbReference>
<dbReference type="AlphaFoldDB" id="A0A087UK40"/>
<organism evidence="2 3">
    <name type="scientific">Stegodyphus mimosarum</name>
    <name type="common">African social velvet spider</name>
    <dbReference type="NCBI Taxonomy" id="407821"/>
    <lineage>
        <taxon>Eukaryota</taxon>
        <taxon>Metazoa</taxon>
        <taxon>Ecdysozoa</taxon>
        <taxon>Arthropoda</taxon>
        <taxon>Chelicerata</taxon>
        <taxon>Arachnida</taxon>
        <taxon>Araneae</taxon>
        <taxon>Araneomorphae</taxon>
        <taxon>Entelegynae</taxon>
        <taxon>Eresoidea</taxon>
        <taxon>Eresidae</taxon>
        <taxon>Stegodyphus</taxon>
    </lineage>
</organism>
<reference evidence="2 3" key="1">
    <citation type="submission" date="2013-11" db="EMBL/GenBank/DDBJ databases">
        <title>Genome sequencing of Stegodyphus mimosarum.</title>
        <authorList>
            <person name="Bechsgaard J."/>
        </authorList>
    </citation>
    <scope>NUCLEOTIDE SEQUENCE [LARGE SCALE GENOMIC DNA]</scope>
</reference>
<keyword evidence="1" id="KW-0472">Membrane</keyword>
<evidence type="ECO:0000256" key="1">
    <source>
        <dbReference type="SAM" id="Phobius"/>
    </source>
</evidence>
<proteinExistence type="predicted"/>
<gene>
    <name evidence="2" type="ORF">X975_24525</name>
</gene>
<sequence>MLFGLLAVYIVPPFADKCFLIEDGSIWAKETLYTSLVAALMINLASVFNVSIKSRRLTVTGKPDMWYFFQNWVIFTSFSGNSSKIRIFVIFIIVGKIFFSITGFCIQRSILKFEIGLWWDNLCQVFLRSGFVSLVVKGRYCLRNVG</sequence>
<evidence type="ECO:0000313" key="3">
    <source>
        <dbReference type="Proteomes" id="UP000054359"/>
    </source>
</evidence>
<name>A0A087UK40_STEMI</name>
<protein>
    <submittedName>
        <fullName evidence="2">Uncharacterized protein</fullName>
    </submittedName>
</protein>
<keyword evidence="3" id="KW-1185">Reference proteome</keyword>
<feature type="transmembrane region" description="Helical" evidence="1">
    <location>
        <begin position="31"/>
        <end position="52"/>
    </location>
</feature>
<feature type="transmembrane region" description="Helical" evidence="1">
    <location>
        <begin position="87"/>
        <end position="106"/>
    </location>
</feature>
<dbReference type="EMBL" id="KK120194">
    <property type="protein sequence ID" value="KFM77729.1"/>
    <property type="molecule type" value="Genomic_DNA"/>
</dbReference>